<feature type="transmembrane region" description="Helical" evidence="1">
    <location>
        <begin position="94"/>
        <end position="113"/>
    </location>
</feature>
<feature type="transmembrane region" description="Helical" evidence="1">
    <location>
        <begin position="36"/>
        <end position="57"/>
    </location>
</feature>
<keyword evidence="1" id="KW-0472">Membrane</keyword>
<feature type="transmembrane region" description="Helical" evidence="1">
    <location>
        <begin position="284"/>
        <end position="306"/>
    </location>
</feature>
<dbReference type="Proteomes" id="UP000325003">
    <property type="component" value="Unassembled WGS sequence"/>
</dbReference>
<keyword evidence="1" id="KW-0812">Transmembrane</keyword>
<name>A0A5B1LNB8_9ACTN</name>
<gene>
    <name evidence="2" type="ORF">F0U44_06925</name>
</gene>
<proteinExistence type="predicted"/>
<feature type="transmembrane region" description="Helical" evidence="1">
    <location>
        <begin position="147"/>
        <end position="169"/>
    </location>
</feature>
<evidence type="ECO:0000313" key="3">
    <source>
        <dbReference type="Proteomes" id="UP000325003"/>
    </source>
</evidence>
<feature type="transmembrane region" description="Helical" evidence="1">
    <location>
        <begin position="118"/>
        <end position="135"/>
    </location>
</feature>
<evidence type="ECO:0000256" key="1">
    <source>
        <dbReference type="SAM" id="Phobius"/>
    </source>
</evidence>
<organism evidence="2 3">
    <name type="scientific">Nocardioides humilatus</name>
    <dbReference type="NCBI Taxonomy" id="2607660"/>
    <lineage>
        <taxon>Bacteria</taxon>
        <taxon>Bacillati</taxon>
        <taxon>Actinomycetota</taxon>
        <taxon>Actinomycetes</taxon>
        <taxon>Propionibacteriales</taxon>
        <taxon>Nocardioidaceae</taxon>
        <taxon>Nocardioides</taxon>
    </lineage>
</organism>
<reference evidence="2 3" key="2">
    <citation type="submission" date="2019-09" db="EMBL/GenBank/DDBJ databases">
        <authorList>
            <person name="Jin C."/>
        </authorList>
    </citation>
    <scope>NUCLEOTIDE SEQUENCE [LARGE SCALE GENOMIC DNA]</scope>
    <source>
        <strain evidence="2 3">BN130099</strain>
    </source>
</reference>
<protein>
    <submittedName>
        <fullName evidence="2">Uncharacterized protein</fullName>
    </submittedName>
</protein>
<feature type="transmembrane region" description="Helical" evidence="1">
    <location>
        <begin position="64"/>
        <end position="82"/>
    </location>
</feature>
<feature type="transmembrane region" description="Helical" evidence="1">
    <location>
        <begin position="176"/>
        <end position="200"/>
    </location>
</feature>
<comment type="caution">
    <text evidence="2">The sequence shown here is derived from an EMBL/GenBank/DDBJ whole genome shotgun (WGS) entry which is preliminary data.</text>
</comment>
<accession>A0A5B1LNB8</accession>
<dbReference type="EMBL" id="VUJV01000001">
    <property type="protein sequence ID" value="KAA1421986.1"/>
    <property type="molecule type" value="Genomic_DNA"/>
</dbReference>
<sequence length="311" mass="31777">MGLLPIAIGVGLMAAAIVVSSTRSRSDGDLDWSNYSVGLSATAALLVLTLGTMILGSGRGREELVTWPGVVGILGAATMLGIGLEDIDGSDDWLAYLVGGVVVVLAVVGYAAVRRGAFVITAIAGLGAIYAQLSDDVILDIGNDDDWAIIGAATVAAFVLGITALGWLLPSRALSGIVMGIVGVIGLNGILLALAVSQFFDGLFGGGDDYYDYSSTEQTYTPPKPPDYDNDVYIILAIVAVLTLLWALAASLEGNPGFTVLAIVMPAIAVPSATFVLAVEHPTWWGSGLAVGGGLILGAVGLKGLLSRDKT</sequence>
<reference evidence="2 3" key="1">
    <citation type="submission" date="2019-09" db="EMBL/GenBank/DDBJ databases">
        <title>Nocardioides panacisoli sp. nov., isolated from the soil of a ginseng field.</title>
        <authorList>
            <person name="Cho C."/>
        </authorList>
    </citation>
    <scope>NUCLEOTIDE SEQUENCE [LARGE SCALE GENOMIC DNA]</scope>
    <source>
        <strain evidence="2 3">BN130099</strain>
    </source>
</reference>
<dbReference type="RefSeq" id="WP_149727447.1">
    <property type="nucleotide sequence ID" value="NZ_VUJV01000001.1"/>
</dbReference>
<keyword evidence="1" id="KW-1133">Transmembrane helix</keyword>
<dbReference type="AlphaFoldDB" id="A0A5B1LNB8"/>
<keyword evidence="3" id="KW-1185">Reference proteome</keyword>
<evidence type="ECO:0000313" key="2">
    <source>
        <dbReference type="EMBL" id="KAA1421986.1"/>
    </source>
</evidence>
<feature type="transmembrane region" description="Helical" evidence="1">
    <location>
        <begin position="258"/>
        <end position="278"/>
    </location>
</feature>
<feature type="transmembrane region" description="Helical" evidence="1">
    <location>
        <begin position="232"/>
        <end position="251"/>
    </location>
</feature>